<organism evidence="2 3">
    <name type="scientific">Streptomyces catenulae</name>
    <dbReference type="NCBI Taxonomy" id="66875"/>
    <lineage>
        <taxon>Bacteria</taxon>
        <taxon>Bacillati</taxon>
        <taxon>Actinomycetota</taxon>
        <taxon>Actinomycetes</taxon>
        <taxon>Kitasatosporales</taxon>
        <taxon>Streptomycetaceae</taxon>
        <taxon>Streptomyces</taxon>
    </lineage>
</organism>
<sequence>MQYRYATEADAPAMAALFAANHHDALTPEQRADQGFVQGSLDEGALRAMAAHGGLLLADDDGQLAGLLALSAPESLPAPPPPVRALLAAQDTLRWQGRPLRAVRWLLYGPLVVDAAHRGQGVARRLFTMACGAADGRADALVAFIEAANRPSWRVHVDGFGMTPLGEVVVGERVYHVVAVAPRAKAPGR</sequence>
<evidence type="ECO:0000313" key="2">
    <source>
        <dbReference type="EMBL" id="MEU3711065.1"/>
    </source>
</evidence>
<dbReference type="PROSITE" id="PS51186">
    <property type="entry name" value="GNAT"/>
    <property type="match status" value="1"/>
</dbReference>
<dbReference type="RefSeq" id="WP_030283660.1">
    <property type="nucleotide sequence ID" value="NZ_JBEZVI010000009.1"/>
</dbReference>
<dbReference type="Pfam" id="PF00583">
    <property type="entry name" value="Acetyltransf_1"/>
    <property type="match status" value="1"/>
</dbReference>
<dbReference type="InterPro" id="IPR000182">
    <property type="entry name" value="GNAT_dom"/>
</dbReference>
<dbReference type="SUPFAM" id="SSF55729">
    <property type="entry name" value="Acyl-CoA N-acyltransferases (Nat)"/>
    <property type="match status" value="1"/>
</dbReference>
<evidence type="ECO:0000313" key="3">
    <source>
        <dbReference type="Proteomes" id="UP001550853"/>
    </source>
</evidence>
<accession>A0ABV2YZ99</accession>
<reference evidence="2 3" key="1">
    <citation type="submission" date="2024-06" db="EMBL/GenBank/DDBJ databases">
        <title>The Natural Products Discovery Center: Release of the First 8490 Sequenced Strains for Exploring Actinobacteria Biosynthetic Diversity.</title>
        <authorList>
            <person name="Kalkreuter E."/>
            <person name="Kautsar S.A."/>
            <person name="Yang D."/>
            <person name="Bader C.D."/>
            <person name="Teijaro C.N."/>
            <person name="Fluegel L."/>
            <person name="Davis C.M."/>
            <person name="Simpson J.R."/>
            <person name="Lauterbach L."/>
            <person name="Steele A.D."/>
            <person name="Gui C."/>
            <person name="Meng S."/>
            <person name="Li G."/>
            <person name="Viehrig K."/>
            <person name="Ye F."/>
            <person name="Su P."/>
            <person name="Kiefer A.F."/>
            <person name="Nichols A."/>
            <person name="Cepeda A.J."/>
            <person name="Yan W."/>
            <person name="Fan B."/>
            <person name="Jiang Y."/>
            <person name="Adhikari A."/>
            <person name="Zheng C.-J."/>
            <person name="Schuster L."/>
            <person name="Cowan T.M."/>
            <person name="Smanski M.J."/>
            <person name="Chevrette M.G."/>
            <person name="De Carvalho L.P.S."/>
            <person name="Shen B."/>
        </authorList>
    </citation>
    <scope>NUCLEOTIDE SEQUENCE [LARGE SCALE GENOMIC DNA]</scope>
    <source>
        <strain evidence="2 3">NPDC033039</strain>
    </source>
</reference>
<keyword evidence="3" id="KW-1185">Reference proteome</keyword>
<dbReference type="InterPro" id="IPR016181">
    <property type="entry name" value="Acyl_CoA_acyltransferase"/>
</dbReference>
<keyword evidence="2" id="KW-0808">Transferase</keyword>
<dbReference type="GO" id="GO:0016746">
    <property type="term" value="F:acyltransferase activity"/>
    <property type="evidence" value="ECO:0007669"/>
    <property type="project" value="UniProtKB-KW"/>
</dbReference>
<dbReference type="EC" id="2.3.1.-" evidence="2"/>
<dbReference type="EMBL" id="JBEZVI010000009">
    <property type="protein sequence ID" value="MEU3711065.1"/>
    <property type="molecule type" value="Genomic_DNA"/>
</dbReference>
<dbReference type="Gene3D" id="3.40.630.30">
    <property type="match status" value="1"/>
</dbReference>
<proteinExistence type="predicted"/>
<protein>
    <submittedName>
        <fullName evidence="2">GNAT family N-acetyltransferase</fullName>
        <ecNumber evidence="2">2.3.1.-</ecNumber>
    </submittedName>
</protein>
<evidence type="ECO:0000259" key="1">
    <source>
        <dbReference type="PROSITE" id="PS51186"/>
    </source>
</evidence>
<comment type="caution">
    <text evidence="2">The sequence shown here is derived from an EMBL/GenBank/DDBJ whole genome shotgun (WGS) entry which is preliminary data.</text>
</comment>
<dbReference type="Proteomes" id="UP001550853">
    <property type="component" value="Unassembled WGS sequence"/>
</dbReference>
<keyword evidence="2" id="KW-0012">Acyltransferase</keyword>
<feature type="domain" description="N-acetyltransferase" evidence="1">
    <location>
        <begin position="1"/>
        <end position="187"/>
    </location>
</feature>
<name>A0ABV2YZ99_9ACTN</name>
<gene>
    <name evidence="2" type="ORF">AB0E61_13325</name>
</gene>